<keyword evidence="2" id="KW-1185">Reference proteome</keyword>
<evidence type="ECO:0000313" key="2">
    <source>
        <dbReference type="Proteomes" id="UP000193006"/>
    </source>
</evidence>
<dbReference type="EMBL" id="CP020814">
    <property type="protein sequence ID" value="ARK31351.1"/>
    <property type="molecule type" value="Genomic_DNA"/>
</dbReference>
<organism evidence="1 2">
    <name type="scientific">Halalkalibacter krulwichiae</name>
    <dbReference type="NCBI Taxonomy" id="199441"/>
    <lineage>
        <taxon>Bacteria</taxon>
        <taxon>Bacillati</taxon>
        <taxon>Bacillota</taxon>
        <taxon>Bacilli</taxon>
        <taxon>Bacillales</taxon>
        <taxon>Bacillaceae</taxon>
        <taxon>Halalkalibacter</taxon>
    </lineage>
</organism>
<name>A0A1X9MIA6_9BACI</name>
<protein>
    <submittedName>
        <fullName evidence="1">Uncharacterized protein</fullName>
    </submittedName>
</protein>
<gene>
    <name evidence="1" type="ORF">BkAM31D_16655</name>
</gene>
<reference evidence="1 2" key="1">
    <citation type="submission" date="2017-04" db="EMBL/GenBank/DDBJ databases">
        <title>Bacillus krulwichiae AM31D Genome sequencing and assembly.</title>
        <authorList>
            <person name="Krulwich T.A."/>
            <person name="Anastor L."/>
            <person name="Ehrlich R."/>
            <person name="Ehrlich G.D."/>
            <person name="Janto B."/>
        </authorList>
    </citation>
    <scope>NUCLEOTIDE SEQUENCE [LARGE SCALE GENOMIC DNA]</scope>
    <source>
        <strain evidence="1 2">AM31D</strain>
    </source>
</reference>
<dbReference type="KEGG" id="bkw:BkAM31D_16655"/>
<sequence>MLFLRDLIRTVWKDVCTTRLGKVNRIKIKVLRYRPIDICENKIYILFEFAHSLILEKICSILYRYYPPGIHDSKSKIIGCSRG</sequence>
<dbReference type="Proteomes" id="UP000193006">
    <property type="component" value="Chromosome"/>
</dbReference>
<proteinExistence type="predicted"/>
<evidence type="ECO:0000313" key="1">
    <source>
        <dbReference type="EMBL" id="ARK31351.1"/>
    </source>
</evidence>
<accession>A0A1X9MIA6</accession>
<dbReference type="STRING" id="199441.BkAM31D_16655"/>
<dbReference type="AlphaFoldDB" id="A0A1X9MIA6"/>